<dbReference type="AlphaFoldDB" id="A0A367XEY5"/>
<gene>
    <name evidence="1" type="ORF">TH25_09550</name>
</gene>
<organism evidence="1 2">
    <name type="scientific">Thalassospira profundimaris</name>
    <dbReference type="NCBI Taxonomy" id="502049"/>
    <lineage>
        <taxon>Bacteria</taxon>
        <taxon>Pseudomonadati</taxon>
        <taxon>Pseudomonadota</taxon>
        <taxon>Alphaproteobacteria</taxon>
        <taxon>Rhodospirillales</taxon>
        <taxon>Thalassospiraceae</taxon>
        <taxon>Thalassospira</taxon>
    </lineage>
</organism>
<accession>A0A367XEY5</accession>
<evidence type="ECO:0000313" key="1">
    <source>
        <dbReference type="EMBL" id="RCK51212.1"/>
    </source>
</evidence>
<dbReference type="EMBL" id="JPWH01000006">
    <property type="protein sequence ID" value="RCK51212.1"/>
    <property type="molecule type" value="Genomic_DNA"/>
</dbReference>
<reference evidence="1 2" key="1">
    <citation type="submission" date="2014-07" db="EMBL/GenBank/DDBJ databases">
        <title>Draft genome sequence of Thalassospira profundimaris S25-3-2.</title>
        <authorList>
            <person name="Lai Q."/>
            <person name="Shao Z."/>
        </authorList>
    </citation>
    <scope>NUCLEOTIDE SEQUENCE [LARGE SCALE GENOMIC DNA]</scope>
    <source>
        <strain evidence="1 2">S25-3-2</strain>
    </source>
</reference>
<sequence>MVSIYRKRKDNSIGQFASLCNVLQSVGAHASAISRGKVALNAIFLCLFGGKPLMTIMLAKTSFGCGFRLIIVPFGAFIE</sequence>
<evidence type="ECO:0000313" key="2">
    <source>
        <dbReference type="Proteomes" id="UP000252517"/>
    </source>
</evidence>
<proteinExistence type="predicted"/>
<name>A0A367XEY5_9PROT</name>
<protein>
    <submittedName>
        <fullName evidence="1">Uncharacterized protein</fullName>
    </submittedName>
</protein>
<comment type="caution">
    <text evidence="1">The sequence shown here is derived from an EMBL/GenBank/DDBJ whole genome shotgun (WGS) entry which is preliminary data.</text>
</comment>
<dbReference type="Proteomes" id="UP000252517">
    <property type="component" value="Unassembled WGS sequence"/>
</dbReference>